<keyword evidence="1" id="KW-0732">Signal</keyword>
<comment type="caution">
    <text evidence="2">The sequence shown here is derived from an EMBL/GenBank/DDBJ whole genome shotgun (WGS) entry which is preliminary data.</text>
</comment>
<dbReference type="InterPro" id="IPR043754">
    <property type="entry name" value="DUF5700"/>
</dbReference>
<feature type="non-terminal residue" evidence="2">
    <location>
        <position position="276"/>
    </location>
</feature>
<evidence type="ECO:0000313" key="3">
    <source>
        <dbReference type="Proteomes" id="UP000824267"/>
    </source>
</evidence>
<reference evidence="2" key="2">
    <citation type="submission" date="2021-04" db="EMBL/GenBank/DDBJ databases">
        <authorList>
            <person name="Gilroy R."/>
        </authorList>
    </citation>
    <scope>NUCLEOTIDE SEQUENCE</scope>
    <source>
        <strain evidence="2">Gambia16-930</strain>
    </source>
</reference>
<feature type="signal peptide" evidence="1">
    <location>
        <begin position="1"/>
        <end position="18"/>
    </location>
</feature>
<organism evidence="2 3">
    <name type="scientific">Candidatus Onthomorpha intestinigallinarum</name>
    <dbReference type="NCBI Taxonomy" id="2840880"/>
    <lineage>
        <taxon>Bacteria</taxon>
        <taxon>Pseudomonadati</taxon>
        <taxon>Bacteroidota</taxon>
        <taxon>Bacteroidia</taxon>
        <taxon>Bacteroidales</taxon>
        <taxon>Candidatus Onthomorpha</taxon>
    </lineage>
</organism>
<dbReference type="Pfam" id="PF18958">
    <property type="entry name" value="DUF5700"/>
    <property type="match status" value="1"/>
</dbReference>
<dbReference type="Proteomes" id="UP000824267">
    <property type="component" value="Unassembled WGS sequence"/>
</dbReference>
<protein>
    <recommendedName>
        <fullName evidence="4">DUF2268 domain-containing protein</fullName>
    </recommendedName>
</protein>
<name>A0A9D1RF42_9BACT</name>
<gene>
    <name evidence="2" type="ORF">IAC47_00370</name>
</gene>
<evidence type="ECO:0008006" key="4">
    <source>
        <dbReference type="Google" id="ProtNLM"/>
    </source>
</evidence>
<dbReference type="EMBL" id="DXGG01000012">
    <property type="protein sequence ID" value="HIW86719.1"/>
    <property type="molecule type" value="Genomic_DNA"/>
</dbReference>
<feature type="chain" id="PRO_5039501285" description="DUF2268 domain-containing protein" evidence="1">
    <location>
        <begin position="19"/>
        <end position="276"/>
    </location>
</feature>
<proteinExistence type="predicted"/>
<sequence>MRKILIFLLLIKCSFTFAQNIDLTSVDEFFKIVDCIKNGKEVNMEQWHQFDSSAAYSIFSDYKDNRISNIVKSTMQSVFGDLNRDKESENLISLESLVRANYEKINENYLKIKEFRHSYDFGSLISNAKSRLQSFLGCDSLDASVKWKPVYFLFLSADGMDMDDAIVIDFNLIYKMTEEQRINFLAHEFFHVYRGHFENHEFNYANDINFAIDMIANEGIADQIDKYMGYREYYSSIIGSKELAEEFVSLYSKAEQDITTLQTILLQYADKQIDKN</sequence>
<accession>A0A9D1RF42</accession>
<reference evidence="2" key="1">
    <citation type="journal article" date="2021" name="PeerJ">
        <title>Extensive microbial diversity within the chicken gut microbiome revealed by metagenomics and culture.</title>
        <authorList>
            <person name="Gilroy R."/>
            <person name="Ravi A."/>
            <person name="Getino M."/>
            <person name="Pursley I."/>
            <person name="Horton D.L."/>
            <person name="Alikhan N.F."/>
            <person name="Baker D."/>
            <person name="Gharbi K."/>
            <person name="Hall N."/>
            <person name="Watson M."/>
            <person name="Adriaenssens E.M."/>
            <person name="Foster-Nyarko E."/>
            <person name="Jarju S."/>
            <person name="Secka A."/>
            <person name="Antonio M."/>
            <person name="Oren A."/>
            <person name="Chaudhuri R.R."/>
            <person name="La Ragione R."/>
            <person name="Hildebrand F."/>
            <person name="Pallen M.J."/>
        </authorList>
    </citation>
    <scope>NUCLEOTIDE SEQUENCE</scope>
    <source>
        <strain evidence="2">Gambia16-930</strain>
    </source>
</reference>
<evidence type="ECO:0000256" key="1">
    <source>
        <dbReference type="SAM" id="SignalP"/>
    </source>
</evidence>
<dbReference type="AlphaFoldDB" id="A0A9D1RF42"/>
<evidence type="ECO:0000313" key="2">
    <source>
        <dbReference type="EMBL" id="HIW86719.1"/>
    </source>
</evidence>